<organism evidence="2 3">
    <name type="scientific">Nocardia mangyaensis</name>
    <dbReference type="NCBI Taxonomy" id="2213200"/>
    <lineage>
        <taxon>Bacteria</taxon>
        <taxon>Bacillati</taxon>
        <taxon>Actinomycetota</taxon>
        <taxon>Actinomycetes</taxon>
        <taxon>Mycobacteriales</taxon>
        <taxon>Nocardiaceae</taxon>
        <taxon>Nocardia</taxon>
    </lineage>
</organism>
<accession>A0A1J0VYN2</accession>
<sequence>MEAYDEDHASALDESAPNLDPADDKVAVRHVADPGELIAAIPGMLGFCPTLSLVVASLGTHPDKDDVQVIGALTRFDIDSAADPAEARGLARLLESVRQCRNTSSTIVVVIDDRPTGSTNAEHLLRHLSQAGIEPSHAWWVTQIATDVEYQDLFHRGRDGTVSDPRASTVAFARVLDGHPIYAARHELTDLLDSDPVLAQQVWPYRGWAVVRYRDDLAAARTPDRVRDHRRDRILWVLSQVSTAEEKRPSPQDLAMVAALLRDRTIRDIMYGLARSEHHGAAEALWRQIASATDGLDRAEAATLFAYSSYHHANTVLAGIAIATALDAEPTHAIAQLLAIALDEHLPPEKIQGMAEAGISIAANLGIDIT</sequence>
<dbReference type="EMBL" id="CP018082">
    <property type="protein sequence ID" value="APE37114.1"/>
    <property type="molecule type" value="Genomic_DNA"/>
</dbReference>
<dbReference type="InterPro" id="IPR025447">
    <property type="entry name" value="DUF4192"/>
</dbReference>
<evidence type="ECO:0008006" key="4">
    <source>
        <dbReference type="Google" id="ProtNLM"/>
    </source>
</evidence>
<proteinExistence type="predicted"/>
<gene>
    <name evidence="2" type="ORF">BOX37_27880</name>
</gene>
<feature type="region of interest" description="Disordered" evidence="1">
    <location>
        <begin position="1"/>
        <end position="21"/>
    </location>
</feature>
<dbReference type="Proteomes" id="UP000183810">
    <property type="component" value="Chromosome"/>
</dbReference>
<feature type="compositionally biased region" description="Basic and acidic residues" evidence="1">
    <location>
        <begin position="1"/>
        <end position="11"/>
    </location>
</feature>
<dbReference type="Pfam" id="PF13830">
    <property type="entry name" value="DUF4192"/>
    <property type="match status" value="1"/>
</dbReference>
<protein>
    <recommendedName>
        <fullName evidence="4">DUF4192 domain-containing protein</fullName>
    </recommendedName>
</protein>
<evidence type="ECO:0000313" key="2">
    <source>
        <dbReference type="EMBL" id="APE37114.1"/>
    </source>
</evidence>
<name>A0A1J0VYN2_9NOCA</name>
<evidence type="ECO:0000256" key="1">
    <source>
        <dbReference type="SAM" id="MobiDB-lite"/>
    </source>
</evidence>
<dbReference type="KEGG" id="nsl:BOX37_27880"/>
<evidence type="ECO:0000313" key="3">
    <source>
        <dbReference type="Proteomes" id="UP000183810"/>
    </source>
</evidence>
<reference evidence="2" key="1">
    <citation type="submission" date="2016-11" db="EMBL/GenBank/DDBJ databases">
        <authorList>
            <person name="Jaros S."/>
            <person name="Januszkiewicz K."/>
            <person name="Wedrychowicz H."/>
        </authorList>
    </citation>
    <scope>NUCLEOTIDE SEQUENCE [LARGE SCALE GENOMIC DNA]</scope>
    <source>
        <strain evidence="2">Y48</strain>
    </source>
</reference>
<keyword evidence="3" id="KW-1185">Reference proteome</keyword>
<dbReference type="AlphaFoldDB" id="A0A1J0VYN2"/>